<feature type="chain" id="PRO_5021508358" description="Lymphocyte activation gene 3 protein" evidence="22">
    <location>
        <begin position="23"/>
        <end position="488"/>
    </location>
</feature>
<reference evidence="24" key="2">
    <citation type="submission" date="2025-08" db="UniProtKB">
        <authorList>
            <consortium name="Ensembl"/>
        </authorList>
    </citation>
    <scope>IDENTIFICATION</scope>
</reference>
<dbReference type="STRING" id="29139.ENSVURP00010002050"/>
<keyword evidence="12" id="KW-1015">Disulfide bond</keyword>
<dbReference type="Gene3D" id="2.60.40.10">
    <property type="entry name" value="Immunoglobulins"/>
    <property type="match status" value="2"/>
</dbReference>
<comment type="subunit">
    <text evidence="18">Interacts with MHC class II (MHC-II); selectively recognizes stable complexes of peptide and MHC-II. Interacts with FGL1 (via the Fibrinogen C-terminal domain).</text>
</comment>
<evidence type="ECO:0000256" key="9">
    <source>
        <dbReference type="ARBA" id="ARBA00022989"/>
    </source>
</evidence>
<dbReference type="InterPro" id="IPR007110">
    <property type="entry name" value="Ig-like_dom"/>
</dbReference>
<feature type="signal peptide" evidence="22">
    <location>
        <begin position="1"/>
        <end position="22"/>
    </location>
</feature>
<dbReference type="InterPro" id="IPR015621">
    <property type="entry name" value="IL-1_rcpt_fam"/>
</dbReference>
<dbReference type="PANTHER" id="PTHR11890:SF18">
    <property type="entry name" value="LYMPHOCYTE ACTIVATION GENE 3 PROTEIN"/>
    <property type="match status" value="1"/>
</dbReference>
<dbReference type="GO" id="GO:0004888">
    <property type="term" value="F:transmembrane signaling receptor activity"/>
    <property type="evidence" value="ECO:0007669"/>
    <property type="project" value="TreeGrafter"/>
</dbReference>
<evidence type="ECO:0000256" key="16">
    <source>
        <dbReference type="ARBA" id="ARBA00059221"/>
    </source>
</evidence>
<evidence type="ECO:0000256" key="7">
    <source>
        <dbReference type="ARBA" id="ARBA00022737"/>
    </source>
</evidence>
<evidence type="ECO:0000256" key="12">
    <source>
        <dbReference type="ARBA" id="ARBA00023157"/>
    </source>
</evidence>
<dbReference type="CDD" id="cd00096">
    <property type="entry name" value="Ig"/>
    <property type="match status" value="1"/>
</dbReference>
<dbReference type="InterPro" id="IPR036179">
    <property type="entry name" value="Ig-like_dom_sf"/>
</dbReference>
<evidence type="ECO:0000256" key="2">
    <source>
        <dbReference type="ARBA" id="ARBA00004613"/>
    </source>
</evidence>
<dbReference type="SUPFAM" id="SSF48726">
    <property type="entry name" value="Immunoglobulin"/>
    <property type="match status" value="3"/>
</dbReference>
<keyword evidence="6 22" id="KW-0732">Signal</keyword>
<comment type="similarity">
    <text evidence="17">Belongs to the LAG3 family.</text>
</comment>
<keyword evidence="8" id="KW-0391">Immunity</keyword>
<dbReference type="GO" id="GO:0005886">
    <property type="term" value="C:plasma membrane"/>
    <property type="evidence" value="ECO:0007669"/>
    <property type="project" value="UniProtKB-SubCell"/>
</dbReference>
<feature type="region of interest" description="Disordered" evidence="20">
    <location>
        <begin position="463"/>
        <end position="488"/>
    </location>
</feature>
<sequence>MLWEVRSLAQLLLLLLVARAGTQIPRKEVQVVWAKEGSPVQLPCILSSIHQNLSRKHSFLWRVTVTWQRWQDRTPQASWYTVFRVGPGGVRSVRLPPQPRLQLGGLSLHQGDFSLWLRPAWLTDAGEYRARVHFENGDLRCHLCLRFGQASVTASPPGPIVTSGLVLLNCSFNRPDLPEAVLWSRGRAPIIPSSRHLPVGSLLFLSHVTLSDAGPWDCHVIYPDGFNVSVTHYLAILGLEPLTQKTVYVGEGSKVELPCHLSPAPGTMPGLIAQWTLPWGRGSCLVSGDDKSSFALRLDHVSRAQAGTYNCSLSFQGHQLSAAVTLAVITVTEKSFGSSSSRKGLLCEVTPTFRQEYFLWTTLDNQTLENPPGPWLELGDEELQVEQWQCQVCQGTQQCGAVVYNLGLQGTGAQLSGRNPKALKGGKYLPLLLSFGILLLLFSGIGAAVFRFRQRKLPGSFSALEDAAQRPQRQNKAEEMEPESQSQC</sequence>
<keyword evidence="3" id="KW-1003">Cell membrane</keyword>
<dbReference type="GeneID" id="114028971"/>
<dbReference type="FunFam" id="2.60.40.10:FF:002440">
    <property type="entry name" value="Lymphocyte activation gene 3 protein"/>
    <property type="match status" value="1"/>
</dbReference>
<evidence type="ECO:0000256" key="22">
    <source>
        <dbReference type="SAM" id="SignalP"/>
    </source>
</evidence>
<comment type="subcellular location">
    <subcellularLocation>
        <location evidence="1">Cell membrane</location>
        <topology evidence="1">Single-pass type I membrane protein</topology>
    </subcellularLocation>
    <subcellularLocation>
        <location evidence="2">Secreted</location>
    </subcellularLocation>
</comment>
<dbReference type="InterPro" id="IPR003599">
    <property type="entry name" value="Ig_sub"/>
</dbReference>
<evidence type="ECO:0000256" key="15">
    <source>
        <dbReference type="ARBA" id="ARBA00057112"/>
    </source>
</evidence>
<reference evidence="25" key="1">
    <citation type="submission" date="2018-12" db="EMBL/GenBank/DDBJ databases">
        <authorList>
            <person name="Yazar S."/>
        </authorList>
    </citation>
    <scope>NUCLEOTIDE SEQUENCE [LARGE SCALE GENOMIC DNA]</scope>
</reference>
<dbReference type="CTD" id="3902"/>
<dbReference type="OrthoDB" id="9937043at2759"/>
<keyword evidence="13" id="KW-0325">Glycoprotein</keyword>
<dbReference type="Ensembl" id="ENSVURT00010002341.1">
    <property type="protein sequence ID" value="ENSVURP00010002050.1"/>
    <property type="gene ID" value="ENSVURG00010001711.1"/>
</dbReference>
<keyword evidence="11 21" id="KW-0472">Membrane</keyword>
<comment type="function">
    <text evidence="15">May function as a ligand for MHC class II (MHC-II) on antigen-presenting cells (APC), promoting APC activation/maturation and driving Th1 immune response.</text>
</comment>
<dbReference type="PROSITE" id="PS50835">
    <property type="entry name" value="IG_LIKE"/>
    <property type="match status" value="1"/>
</dbReference>
<keyword evidence="5 21" id="KW-0812">Transmembrane</keyword>
<evidence type="ECO:0000256" key="19">
    <source>
        <dbReference type="ARBA" id="ARBA00067553"/>
    </source>
</evidence>
<feature type="domain" description="Ig-like" evidence="23">
    <location>
        <begin position="241"/>
        <end position="325"/>
    </location>
</feature>
<evidence type="ECO:0000256" key="20">
    <source>
        <dbReference type="SAM" id="MobiDB-lite"/>
    </source>
</evidence>
<dbReference type="OMA" id="LWVAPVE"/>
<gene>
    <name evidence="24" type="primary">LAG3</name>
</gene>
<keyword evidence="10" id="KW-1064">Adaptive immunity</keyword>
<keyword evidence="14" id="KW-0393">Immunoglobulin domain</keyword>
<evidence type="ECO:0000256" key="1">
    <source>
        <dbReference type="ARBA" id="ARBA00004251"/>
    </source>
</evidence>
<protein>
    <recommendedName>
        <fullName evidence="19">Lymphocyte activation gene 3 protein</fullName>
    </recommendedName>
</protein>
<evidence type="ECO:0000256" key="8">
    <source>
        <dbReference type="ARBA" id="ARBA00022859"/>
    </source>
</evidence>
<reference evidence="24" key="3">
    <citation type="submission" date="2025-09" db="UniProtKB">
        <authorList>
            <consortium name="Ensembl"/>
        </authorList>
    </citation>
    <scope>IDENTIFICATION</scope>
</reference>
<dbReference type="InterPro" id="IPR013783">
    <property type="entry name" value="Ig-like_fold"/>
</dbReference>
<evidence type="ECO:0000256" key="5">
    <source>
        <dbReference type="ARBA" id="ARBA00022692"/>
    </source>
</evidence>
<accession>A0A4X2JYN3</accession>
<dbReference type="RefSeq" id="XP_027699112.1">
    <property type="nucleotide sequence ID" value="XM_027843311.1"/>
</dbReference>
<keyword evidence="25" id="KW-1185">Reference proteome</keyword>
<keyword evidence="9 21" id="KW-1133">Transmembrane helix</keyword>
<dbReference type="Proteomes" id="UP000314987">
    <property type="component" value="Unassembled WGS sequence"/>
</dbReference>
<dbReference type="GeneTree" id="ENSGT01090000259985"/>
<evidence type="ECO:0000256" key="14">
    <source>
        <dbReference type="ARBA" id="ARBA00023319"/>
    </source>
</evidence>
<evidence type="ECO:0000259" key="23">
    <source>
        <dbReference type="PROSITE" id="PS50835"/>
    </source>
</evidence>
<name>A0A4X2JYN3_VOMUR</name>
<dbReference type="PANTHER" id="PTHR11890">
    <property type="entry name" value="INTERLEUKIN-1 RECEPTOR FAMILY MEMBER"/>
    <property type="match status" value="1"/>
</dbReference>
<organism evidence="24 25">
    <name type="scientific">Vombatus ursinus</name>
    <name type="common">Common wombat</name>
    <dbReference type="NCBI Taxonomy" id="29139"/>
    <lineage>
        <taxon>Eukaryota</taxon>
        <taxon>Metazoa</taxon>
        <taxon>Chordata</taxon>
        <taxon>Craniata</taxon>
        <taxon>Vertebrata</taxon>
        <taxon>Euteleostomi</taxon>
        <taxon>Mammalia</taxon>
        <taxon>Metatheria</taxon>
        <taxon>Diprotodontia</taxon>
        <taxon>Vombatidae</taxon>
        <taxon>Vombatus</taxon>
    </lineage>
</organism>
<feature type="transmembrane region" description="Helical" evidence="21">
    <location>
        <begin position="428"/>
        <end position="450"/>
    </location>
</feature>
<dbReference type="SMART" id="SM00409">
    <property type="entry name" value="IG"/>
    <property type="match status" value="3"/>
</dbReference>
<evidence type="ECO:0000256" key="17">
    <source>
        <dbReference type="ARBA" id="ARBA00061264"/>
    </source>
</evidence>
<keyword evidence="7" id="KW-0677">Repeat</keyword>
<dbReference type="AlphaFoldDB" id="A0A4X2JYN3"/>
<dbReference type="GO" id="GO:0002250">
    <property type="term" value="P:adaptive immune response"/>
    <property type="evidence" value="ECO:0007669"/>
    <property type="project" value="UniProtKB-KW"/>
</dbReference>
<evidence type="ECO:0000256" key="18">
    <source>
        <dbReference type="ARBA" id="ARBA00065545"/>
    </source>
</evidence>
<evidence type="ECO:0000256" key="11">
    <source>
        <dbReference type="ARBA" id="ARBA00023136"/>
    </source>
</evidence>
<evidence type="ECO:0000256" key="13">
    <source>
        <dbReference type="ARBA" id="ARBA00023180"/>
    </source>
</evidence>
<evidence type="ECO:0000313" key="24">
    <source>
        <dbReference type="Ensembl" id="ENSVURP00010002050.1"/>
    </source>
</evidence>
<evidence type="ECO:0000313" key="25">
    <source>
        <dbReference type="Proteomes" id="UP000314987"/>
    </source>
</evidence>
<dbReference type="GO" id="GO:0042289">
    <property type="term" value="F:MHC class II protein binding"/>
    <property type="evidence" value="ECO:0007669"/>
    <property type="project" value="TreeGrafter"/>
</dbReference>
<evidence type="ECO:0000256" key="10">
    <source>
        <dbReference type="ARBA" id="ARBA00023130"/>
    </source>
</evidence>
<proteinExistence type="inferred from homology"/>
<evidence type="ECO:0000256" key="3">
    <source>
        <dbReference type="ARBA" id="ARBA00022475"/>
    </source>
</evidence>
<dbReference type="GO" id="GO:0005576">
    <property type="term" value="C:extracellular region"/>
    <property type="evidence" value="ECO:0007669"/>
    <property type="project" value="UniProtKB-SubCell"/>
</dbReference>
<evidence type="ECO:0000256" key="21">
    <source>
        <dbReference type="SAM" id="Phobius"/>
    </source>
</evidence>
<evidence type="ECO:0000256" key="4">
    <source>
        <dbReference type="ARBA" id="ARBA00022525"/>
    </source>
</evidence>
<keyword evidence="4" id="KW-0964">Secreted</keyword>
<comment type="function">
    <text evidence="16">Lymphocyte activation gene 3 protein: Inhibitory receptor on antigen activated T-cells. Delivers inhibitory signals upon binding to ligands, such as FGL1. FGL1 constitutes a major ligand of LAG3 and is responsible for LAG3 T-cell inhibitory function. Following TCR engagement, LAG3 associates with CD3-TCR in the immunological synapse and directly inhibits T-cell activation. May inhibit antigen-specific T-cell activation in synergy with PDCD1/PD-1, possibly by acting as a coreceptor for PDCD1/PD-1. Negatively regulates the proliferation, activation, effector function and homeostasis of both CD8(+) and CD4(+) T-cells. Also mediates immune tolerance: constitutively expressed on a subset of regulatory T-cells (Tregs) and contributes to their suppressive function. Also acts as a negative regulator of plasmacytoid dendritic cell (pDCs) activation. Binds MHC class II (MHC-II); the precise role of MHC-II-binding is however unclear.</text>
</comment>
<evidence type="ECO:0000256" key="6">
    <source>
        <dbReference type="ARBA" id="ARBA00022729"/>
    </source>
</evidence>